<proteinExistence type="predicted"/>
<dbReference type="EMBL" id="REGN01000117">
    <property type="protein sequence ID" value="RNA44354.1"/>
    <property type="molecule type" value="Genomic_DNA"/>
</dbReference>
<feature type="compositionally biased region" description="Polar residues" evidence="1">
    <location>
        <begin position="44"/>
        <end position="57"/>
    </location>
</feature>
<reference evidence="2 3" key="1">
    <citation type="journal article" date="2018" name="Sci. Rep.">
        <title>Genomic signatures of local adaptation to the degree of environmental predictability in rotifers.</title>
        <authorList>
            <person name="Franch-Gras L."/>
            <person name="Hahn C."/>
            <person name="Garcia-Roger E.M."/>
            <person name="Carmona M.J."/>
            <person name="Serra M."/>
            <person name="Gomez A."/>
        </authorList>
    </citation>
    <scope>NUCLEOTIDE SEQUENCE [LARGE SCALE GENOMIC DNA]</scope>
    <source>
        <strain evidence="2">HYR1</strain>
    </source>
</reference>
<sequence length="94" mass="10734">MIDQNIDELIDVTNKLKVSDFGIIIIPSAEDQNETEDSSDNEYKQSVPNISMKTKYNNSEDDESKSEEEFEILVKTLKTKLKISNGLISYQLET</sequence>
<evidence type="ECO:0000313" key="3">
    <source>
        <dbReference type="Proteomes" id="UP000276133"/>
    </source>
</evidence>
<name>A0A3M7T8G5_BRAPC</name>
<organism evidence="2 3">
    <name type="scientific">Brachionus plicatilis</name>
    <name type="common">Marine rotifer</name>
    <name type="synonym">Brachionus muelleri</name>
    <dbReference type="NCBI Taxonomy" id="10195"/>
    <lineage>
        <taxon>Eukaryota</taxon>
        <taxon>Metazoa</taxon>
        <taxon>Spiralia</taxon>
        <taxon>Gnathifera</taxon>
        <taxon>Rotifera</taxon>
        <taxon>Eurotatoria</taxon>
        <taxon>Monogononta</taxon>
        <taxon>Pseudotrocha</taxon>
        <taxon>Ploima</taxon>
        <taxon>Brachionidae</taxon>
        <taxon>Brachionus</taxon>
    </lineage>
</organism>
<feature type="region of interest" description="Disordered" evidence="1">
    <location>
        <begin position="28"/>
        <end position="68"/>
    </location>
</feature>
<evidence type="ECO:0000256" key="1">
    <source>
        <dbReference type="SAM" id="MobiDB-lite"/>
    </source>
</evidence>
<comment type="caution">
    <text evidence="2">The sequence shown here is derived from an EMBL/GenBank/DDBJ whole genome shotgun (WGS) entry which is preliminary data.</text>
</comment>
<evidence type="ECO:0000313" key="2">
    <source>
        <dbReference type="EMBL" id="RNA44354.1"/>
    </source>
</evidence>
<dbReference type="AlphaFoldDB" id="A0A3M7T8G5"/>
<protein>
    <submittedName>
        <fullName evidence="2">Uncharacterized protein</fullName>
    </submittedName>
</protein>
<gene>
    <name evidence="2" type="ORF">BpHYR1_010336</name>
</gene>
<dbReference type="Proteomes" id="UP000276133">
    <property type="component" value="Unassembled WGS sequence"/>
</dbReference>
<feature type="compositionally biased region" description="Acidic residues" evidence="1">
    <location>
        <begin position="59"/>
        <end position="68"/>
    </location>
</feature>
<keyword evidence="3" id="KW-1185">Reference proteome</keyword>
<feature type="compositionally biased region" description="Acidic residues" evidence="1">
    <location>
        <begin position="31"/>
        <end position="40"/>
    </location>
</feature>
<accession>A0A3M7T8G5</accession>